<reference evidence="2 3" key="1">
    <citation type="submission" date="2017-08" db="EMBL/GenBank/DDBJ databases">
        <title>Draft Genome Sequence of Pseudomonas moraviensis TYU6, isolated from Taxus cuspidata by using PacBio Single-Molecule Real-Time Technology.</title>
        <authorList>
            <person name="Baek K.-H."/>
            <person name="Mishra A.K."/>
        </authorList>
    </citation>
    <scope>NUCLEOTIDE SEQUENCE [LARGE SCALE GENOMIC DNA]</scope>
    <source>
        <strain evidence="2 3">TYU6</strain>
    </source>
</reference>
<evidence type="ECO:0000313" key="3">
    <source>
        <dbReference type="Proteomes" id="UP000217830"/>
    </source>
</evidence>
<comment type="caution">
    <text evidence="2">The sequence shown here is derived from an EMBL/GenBank/DDBJ whole genome shotgun (WGS) entry which is preliminary data.</text>
</comment>
<feature type="region of interest" description="Disordered" evidence="1">
    <location>
        <begin position="14"/>
        <end position="37"/>
    </location>
</feature>
<gene>
    <name evidence="2" type="ORF">CKQ80_09730</name>
</gene>
<organism evidence="2 3">
    <name type="scientific">Pseudomonas moraviensis</name>
    <dbReference type="NCBI Taxonomy" id="321662"/>
    <lineage>
        <taxon>Bacteria</taxon>
        <taxon>Pseudomonadati</taxon>
        <taxon>Pseudomonadota</taxon>
        <taxon>Gammaproteobacteria</taxon>
        <taxon>Pseudomonadales</taxon>
        <taxon>Pseudomonadaceae</taxon>
        <taxon>Pseudomonas</taxon>
    </lineage>
</organism>
<name>A0A2A2PJE9_9PSED</name>
<keyword evidence="3" id="KW-1185">Reference proteome</keyword>
<proteinExistence type="predicted"/>
<dbReference type="RefSeq" id="WP_095667556.1">
    <property type="nucleotide sequence ID" value="NZ_NRSS01000004.1"/>
</dbReference>
<dbReference type="Proteomes" id="UP000217830">
    <property type="component" value="Unassembled WGS sequence"/>
</dbReference>
<sequence>MNSIAQQALASALGKALSAPAGKTQQTRATAKDKGAFGPVPLPQLNITGPINRVMELEGKRYALEFVRALGSSIRRAPIREKAVADLTRYAAQQPASVASGVKIVIDVLKGA</sequence>
<evidence type="ECO:0000256" key="1">
    <source>
        <dbReference type="SAM" id="MobiDB-lite"/>
    </source>
</evidence>
<evidence type="ECO:0000313" key="2">
    <source>
        <dbReference type="EMBL" id="PAW55574.1"/>
    </source>
</evidence>
<dbReference type="AlphaFoldDB" id="A0A2A2PJE9"/>
<dbReference type="EMBL" id="NRST01000001">
    <property type="protein sequence ID" value="PAW55574.1"/>
    <property type="molecule type" value="Genomic_DNA"/>
</dbReference>
<accession>A0A2A2PJE9</accession>
<protein>
    <submittedName>
        <fullName evidence="2">Uncharacterized protein</fullName>
    </submittedName>
</protein>
<feature type="compositionally biased region" description="Low complexity" evidence="1">
    <location>
        <begin position="14"/>
        <end position="23"/>
    </location>
</feature>